<dbReference type="Pfam" id="PF00440">
    <property type="entry name" value="TetR_N"/>
    <property type="match status" value="1"/>
</dbReference>
<dbReference type="InterPro" id="IPR001647">
    <property type="entry name" value="HTH_TetR"/>
</dbReference>
<evidence type="ECO:0000256" key="1">
    <source>
        <dbReference type="ARBA" id="ARBA00023125"/>
    </source>
</evidence>
<evidence type="ECO:0000256" key="3">
    <source>
        <dbReference type="SAM" id="MobiDB-lite"/>
    </source>
</evidence>
<feature type="compositionally biased region" description="Basic and acidic residues" evidence="3">
    <location>
        <begin position="35"/>
        <end position="46"/>
    </location>
</feature>
<reference evidence="5 6" key="1">
    <citation type="submission" date="2020-01" db="EMBL/GenBank/DDBJ databases">
        <title>Insect and environment-associated Actinomycetes.</title>
        <authorList>
            <person name="Currrie C."/>
            <person name="Chevrette M."/>
            <person name="Carlson C."/>
            <person name="Stubbendieck R."/>
            <person name="Wendt-Pienkowski E."/>
        </authorList>
    </citation>
    <scope>NUCLEOTIDE SEQUENCE [LARGE SCALE GENOMIC DNA]</scope>
    <source>
        <strain evidence="5 6">SID8386</strain>
    </source>
</reference>
<dbReference type="SUPFAM" id="SSF46689">
    <property type="entry name" value="Homeodomain-like"/>
    <property type="match status" value="1"/>
</dbReference>
<dbReference type="Gene3D" id="1.10.357.10">
    <property type="entry name" value="Tetracycline Repressor, domain 2"/>
    <property type="match status" value="1"/>
</dbReference>
<keyword evidence="6" id="KW-1185">Reference proteome</keyword>
<organism evidence="5 6">
    <name type="scientific">Amycolatopsis rubida</name>
    <dbReference type="NCBI Taxonomy" id="112413"/>
    <lineage>
        <taxon>Bacteria</taxon>
        <taxon>Bacillati</taxon>
        <taxon>Actinomycetota</taxon>
        <taxon>Actinomycetes</taxon>
        <taxon>Pseudonocardiales</taxon>
        <taxon>Pseudonocardiaceae</taxon>
        <taxon>Amycolatopsis</taxon>
    </lineage>
</organism>
<dbReference type="PANTHER" id="PTHR30055">
    <property type="entry name" value="HTH-TYPE TRANSCRIPTIONAL REGULATOR RUTR"/>
    <property type="match status" value="1"/>
</dbReference>
<gene>
    <name evidence="5" type="ORF">G3I59_20275</name>
</gene>
<feature type="DNA-binding region" description="H-T-H motif" evidence="2">
    <location>
        <begin position="74"/>
        <end position="93"/>
    </location>
</feature>
<keyword evidence="1 2" id="KW-0238">DNA-binding</keyword>
<evidence type="ECO:0000313" key="5">
    <source>
        <dbReference type="EMBL" id="NEC57869.1"/>
    </source>
</evidence>
<dbReference type="PANTHER" id="PTHR30055:SF237">
    <property type="entry name" value="TRANSCRIPTIONAL REPRESSOR MCE3R"/>
    <property type="match status" value="1"/>
</dbReference>
<dbReference type="PROSITE" id="PS50977">
    <property type="entry name" value="HTH_TETR_2"/>
    <property type="match status" value="1"/>
</dbReference>
<sequence>MNGLFCVRKARNPLAAGLARPRTASSRGVSGSIEGNDRQEVPVKEARRRDPARKALILTAAAELISRNGYHTVGMADIGRAAGIVGSGIYRHFDSKSAILADLLEQVMDQLSHAASTIVDKAGDDRLAVSELIANHARVAIHDRRILQVYHREARNLPENDLRRLRRAQRHYIEEWVAAVAPLRPGLADGEIRVLVHAAIGSIQSILFYNSGLPEPQLTELLTGTAHACLGVDAAPAAHLVEPAEEWHDEQGA</sequence>
<evidence type="ECO:0000313" key="6">
    <source>
        <dbReference type="Proteomes" id="UP000470404"/>
    </source>
</evidence>
<accession>A0ABX0BUF3</accession>
<dbReference type="PRINTS" id="PR00455">
    <property type="entry name" value="HTHTETR"/>
</dbReference>
<dbReference type="EMBL" id="JAAGNC010000094">
    <property type="protein sequence ID" value="NEC57869.1"/>
    <property type="molecule type" value="Genomic_DNA"/>
</dbReference>
<name>A0ABX0BUF3_9PSEU</name>
<proteinExistence type="predicted"/>
<comment type="caution">
    <text evidence="5">The sequence shown here is derived from an EMBL/GenBank/DDBJ whole genome shotgun (WGS) entry which is preliminary data.</text>
</comment>
<evidence type="ECO:0000256" key="2">
    <source>
        <dbReference type="PROSITE-ProRule" id="PRU00335"/>
    </source>
</evidence>
<dbReference type="InterPro" id="IPR009057">
    <property type="entry name" value="Homeodomain-like_sf"/>
</dbReference>
<protein>
    <submittedName>
        <fullName evidence="5">TetR/AcrR family transcriptional regulator</fullName>
    </submittedName>
</protein>
<dbReference type="Proteomes" id="UP000470404">
    <property type="component" value="Unassembled WGS sequence"/>
</dbReference>
<dbReference type="Gene3D" id="1.10.10.60">
    <property type="entry name" value="Homeodomain-like"/>
    <property type="match status" value="1"/>
</dbReference>
<evidence type="ECO:0000259" key="4">
    <source>
        <dbReference type="PROSITE" id="PS50977"/>
    </source>
</evidence>
<feature type="domain" description="HTH tetR-type" evidence="4">
    <location>
        <begin position="51"/>
        <end position="111"/>
    </location>
</feature>
<dbReference type="InterPro" id="IPR050109">
    <property type="entry name" value="HTH-type_TetR-like_transc_reg"/>
</dbReference>
<feature type="region of interest" description="Disordered" evidence="3">
    <location>
        <begin position="17"/>
        <end position="46"/>
    </location>
</feature>